<proteinExistence type="predicted"/>
<comment type="caution">
    <text evidence="2">The sequence shown here is derived from an EMBL/GenBank/DDBJ whole genome shotgun (WGS) entry which is preliminary data.</text>
</comment>
<evidence type="ECO:0000256" key="1">
    <source>
        <dbReference type="SAM" id="MobiDB-lite"/>
    </source>
</evidence>
<feature type="region of interest" description="Disordered" evidence="1">
    <location>
        <begin position="1"/>
        <end position="31"/>
    </location>
</feature>
<evidence type="ECO:0000313" key="2">
    <source>
        <dbReference type="EMBL" id="GJN88410.1"/>
    </source>
</evidence>
<feature type="compositionally biased region" description="Pro residues" evidence="1">
    <location>
        <begin position="11"/>
        <end position="24"/>
    </location>
</feature>
<evidence type="ECO:0000313" key="3">
    <source>
        <dbReference type="Proteomes" id="UP001342314"/>
    </source>
</evidence>
<organism evidence="2 3">
    <name type="scientific">Rhodotorula paludigena</name>
    <dbReference type="NCBI Taxonomy" id="86838"/>
    <lineage>
        <taxon>Eukaryota</taxon>
        <taxon>Fungi</taxon>
        <taxon>Dikarya</taxon>
        <taxon>Basidiomycota</taxon>
        <taxon>Pucciniomycotina</taxon>
        <taxon>Microbotryomycetes</taxon>
        <taxon>Sporidiobolales</taxon>
        <taxon>Sporidiobolaceae</taxon>
        <taxon>Rhodotorula</taxon>
    </lineage>
</organism>
<gene>
    <name evidence="2" type="ORF">Rhopal_001376-T1</name>
</gene>
<accession>A0AAV5GFL4</accession>
<sequence>MTQISPTSFLPSPPPDPSPAPAPPATAESGLQRDLSRLRALGYNDAEVEAVRRIWEPLDAAPSAGFSRTAELTASFGFLAKREAKAALDANVEQPMYPNDKAMQQRFEAFLSAQAGESRDWYTVFFARLHEFNTTSAMFVETAKRAATDSSS</sequence>
<dbReference type="Proteomes" id="UP001342314">
    <property type="component" value="Unassembled WGS sequence"/>
</dbReference>
<protein>
    <submittedName>
        <fullName evidence="2">Uncharacterized protein</fullName>
    </submittedName>
</protein>
<dbReference type="EMBL" id="BQKY01000003">
    <property type="protein sequence ID" value="GJN88410.1"/>
    <property type="molecule type" value="Genomic_DNA"/>
</dbReference>
<name>A0AAV5GFL4_9BASI</name>
<feature type="compositionally biased region" description="Low complexity" evidence="1">
    <location>
        <begin position="1"/>
        <end position="10"/>
    </location>
</feature>
<dbReference type="AlphaFoldDB" id="A0AAV5GFL4"/>
<keyword evidence="3" id="KW-1185">Reference proteome</keyword>
<reference evidence="2 3" key="1">
    <citation type="submission" date="2021-12" db="EMBL/GenBank/DDBJ databases">
        <title>High titer production of polyol ester of fatty acids by Rhodotorula paludigena BS15 towards product separation-free biomass refinery.</title>
        <authorList>
            <person name="Mano J."/>
            <person name="Ono H."/>
            <person name="Tanaka T."/>
            <person name="Naito K."/>
            <person name="Sushida H."/>
            <person name="Ike M."/>
            <person name="Tokuyasu K."/>
            <person name="Kitaoka M."/>
        </authorList>
    </citation>
    <scope>NUCLEOTIDE SEQUENCE [LARGE SCALE GENOMIC DNA]</scope>
    <source>
        <strain evidence="2 3">BS15</strain>
    </source>
</reference>